<dbReference type="KEGG" id="vg:11257944"/>
<dbReference type="InterPro" id="IPR057083">
    <property type="entry name" value="Baseplate_wedge"/>
</dbReference>
<reference evidence="1 2" key="1">
    <citation type="journal article" date="2012" name="Appl. Environ. Microbiol.">
        <title>Characterization and Comparative Genomic Analysis of a Novel Bacteriophage, SFP10, Simultaneously Inhibiting both Salmonella enterica and Escherichia coli O157:H7.</title>
        <authorList>
            <person name="Park M."/>
            <person name="Lee J.H."/>
            <person name="Shin H."/>
            <person name="Kim M."/>
            <person name="Choi J."/>
            <person name="Kang D.H."/>
            <person name="Heu S."/>
            <person name="Ryu S."/>
        </authorList>
    </citation>
    <scope>NUCLEOTIDE SEQUENCE [LARGE SCALE GENOMIC DNA]</scope>
</reference>
<accession>G4WAT2</accession>
<evidence type="ECO:0000313" key="1">
    <source>
        <dbReference type="EMBL" id="AEN94260.1"/>
    </source>
</evidence>
<name>G4WAT2_9CAUD</name>
<gene>
    <name evidence="1" type="ORF">SFP_0165</name>
</gene>
<dbReference type="EMBL" id="HQ259103">
    <property type="protein sequence ID" value="AEN94260.1"/>
    <property type="molecule type" value="Genomic_DNA"/>
</dbReference>
<proteinExistence type="predicted"/>
<sequence>MVMWLLRQRCAMSKDLNNGHNGVKYETPLFYQNDFPLFIEFMDTFFNWLYRQQGFTQEEILAYLADTSSWMNPESEDSPVKQLIDLKADKTPGSEAKDYLSDKFLVRTFENMMALDAEELLDADGRPLLSIEDKNKQIDDWYNDFGFQRTVDKSFQEFGHFIPVGSDSLLTTTGDTFSVYIEGTKRRTLDHPRWLKLLKHIYKIRGTKKAIELFFWIYFGCPVSVYFTKEDIGGLDGNFECDGTTGMRDDYYYDEYTYVIGVPGDVSDFEGVFERVFRQHFHPAGFTVFLESTRS</sequence>
<dbReference type="RefSeq" id="YP_004895336.1">
    <property type="nucleotide sequence ID" value="NC_016073.1"/>
</dbReference>
<protein>
    <recommendedName>
        <fullName evidence="3">Baseplate wedge subunit</fullName>
    </recommendedName>
</protein>
<dbReference type="GeneID" id="11257944"/>
<evidence type="ECO:0000313" key="2">
    <source>
        <dbReference type="Proteomes" id="UP000009288"/>
    </source>
</evidence>
<organism evidence="1 2">
    <name type="scientific">Salmonella phage SFP10</name>
    <dbReference type="NCBI Taxonomy" id="1080800"/>
    <lineage>
        <taxon>Viruses</taxon>
        <taxon>Duplodnaviria</taxon>
        <taxon>Heunggongvirae</taxon>
        <taxon>Uroviricota</taxon>
        <taxon>Caudoviricetes</taxon>
        <taxon>Pantevenvirales</taxon>
        <taxon>Ackermannviridae</taxon>
        <taxon>Cvivirinae</taxon>
        <taxon>Kuttervirus</taxon>
        <taxon>Kuttervirus SFP10</taxon>
    </lineage>
</organism>
<keyword evidence="2" id="KW-1185">Reference proteome</keyword>
<dbReference type="Pfam" id="PF23786">
    <property type="entry name" value="Baseplate_wedge"/>
    <property type="match status" value="1"/>
</dbReference>
<evidence type="ECO:0008006" key="3">
    <source>
        <dbReference type="Google" id="ProtNLM"/>
    </source>
</evidence>
<dbReference type="Proteomes" id="UP000009288">
    <property type="component" value="Segment"/>
</dbReference>